<keyword evidence="1" id="KW-0812">Transmembrane</keyword>
<feature type="transmembrane region" description="Helical" evidence="1">
    <location>
        <begin position="12"/>
        <end position="37"/>
    </location>
</feature>
<dbReference type="Proteomes" id="UP001596175">
    <property type="component" value="Unassembled WGS sequence"/>
</dbReference>
<dbReference type="EMBL" id="JBHSKG010000002">
    <property type="protein sequence ID" value="MFC5137587.1"/>
    <property type="molecule type" value="Genomic_DNA"/>
</dbReference>
<evidence type="ECO:0000313" key="2">
    <source>
        <dbReference type="EMBL" id="MFC5137587.1"/>
    </source>
</evidence>
<keyword evidence="1" id="KW-1133">Transmembrane helix</keyword>
<reference evidence="3" key="1">
    <citation type="journal article" date="2019" name="Int. J. Syst. Evol. Microbiol.">
        <title>The Global Catalogue of Microorganisms (GCM) 10K type strain sequencing project: providing services to taxonomists for standard genome sequencing and annotation.</title>
        <authorList>
            <consortium name="The Broad Institute Genomics Platform"/>
            <consortium name="The Broad Institute Genome Sequencing Center for Infectious Disease"/>
            <person name="Wu L."/>
            <person name="Ma J."/>
        </authorList>
    </citation>
    <scope>NUCLEOTIDE SEQUENCE [LARGE SCALE GENOMIC DNA]</scope>
    <source>
        <strain evidence="3">XZYJ18</strain>
    </source>
</reference>
<evidence type="ECO:0000256" key="1">
    <source>
        <dbReference type="SAM" id="Phobius"/>
    </source>
</evidence>
<sequence>MSTDPRGSTSRRVTIGIVVAAFLLALIALAVGLFLAAQSTVAPTSPQTNGMVVVLAPGLV</sequence>
<keyword evidence="3" id="KW-1185">Reference proteome</keyword>
<accession>A0ABV9Z944</accession>
<evidence type="ECO:0000313" key="3">
    <source>
        <dbReference type="Proteomes" id="UP001596175"/>
    </source>
</evidence>
<proteinExistence type="predicted"/>
<gene>
    <name evidence="2" type="ORF">ACFPK1_05035</name>
</gene>
<dbReference type="RefSeq" id="WP_378019812.1">
    <property type="nucleotide sequence ID" value="NZ_JBHSKG010000002.1"/>
</dbReference>
<comment type="caution">
    <text evidence="2">The sequence shown here is derived from an EMBL/GenBank/DDBJ whole genome shotgun (WGS) entry which is preliminary data.</text>
</comment>
<keyword evidence="1" id="KW-0472">Membrane</keyword>
<name>A0ABV9Z944_9PSEU</name>
<protein>
    <submittedName>
        <fullName evidence="2">Uncharacterized protein</fullName>
    </submittedName>
</protein>
<organism evidence="2 3">
    <name type="scientific">Actinomycetospora rhizophila</name>
    <dbReference type="NCBI Taxonomy" id="1416876"/>
    <lineage>
        <taxon>Bacteria</taxon>
        <taxon>Bacillati</taxon>
        <taxon>Actinomycetota</taxon>
        <taxon>Actinomycetes</taxon>
        <taxon>Pseudonocardiales</taxon>
        <taxon>Pseudonocardiaceae</taxon>
        <taxon>Actinomycetospora</taxon>
    </lineage>
</organism>